<evidence type="ECO:0000256" key="8">
    <source>
        <dbReference type="HAMAP-Rule" id="MF_01024"/>
    </source>
</evidence>
<keyword evidence="8" id="KW-0368">Histidine biosynthesis</keyword>
<evidence type="ECO:0000313" key="15">
    <source>
        <dbReference type="EMBL" id="MSR89911.1"/>
    </source>
</evidence>
<evidence type="ECO:0000256" key="4">
    <source>
        <dbReference type="ARBA" id="ARBA00022723"/>
    </source>
</evidence>
<dbReference type="FunFam" id="3.40.50.1980:FF:000001">
    <property type="entry name" value="Histidinol dehydrogenase"/>
    <property type="match status" value="1"/>
</dbReference>
<dbReference type="HAMAP" id="MF_01024">
    <property type="entry name" value="HisD"/>
    <property type="match status" value="1"/>
</dbReference>
<evidence type="ECO:0000256" key="11">
    <source>
        <dbReference type="PIRSR" id="PIRSR000099-2"/>
    </source>
</evidence>
<evidence type="ECO:0000256" key="14">
    <source>
        <dbReference type="RuleBase" id="RU004175"/>
    </source>
</evidence>
<feature type="binding site" evidence="8 12">
    <location>
        <position position="360"/>
    </location>
    <ligand>
        <name>substrate</name>
    </ligand>
</feature>
<dbReference type="GO" id="GO:0008270">
    <property type="term" value="F:zinc ion binding"/>
    <property type="evidence" value="ECO:0007669"/>
    <property type="project" value="UniProtKB-UniRule"/>
</dbReference>
<dbReference type="CDD" id="cd06572">
    <property type="entry name" value="Histidinol_dh"/>
    <property type="match status" value="1"/>
</dbReference>
<sequence>MLKYMEVNEISKQQLIKSLRSRSLKADESVTKSVADIIEKVKNEGDKALYELTERFDLVKLDSFEVTESDLNECIEKAGKEFIDALKEAKENIEEYHKKQKANGYIITKNNGVYLGQRVIPLERVGVYVPGGTAAYPSSVLMNVIPAKVAGVDEIVMVTPPDKNGGINPYIGAAAKIAGVDKIYKVGGAQAVAALAYGTETIIKVDKIVGPGNIFVAEAKKMVFGLVDIDMIAGPSEILVVADEKSNPVHVAADLMSQAEHDKIASAILVTTSKKLYEKVEEELKRQCEYLERKEIIKESLKNYGKAIICESIEECIDISNIIAPEHLELMVDEPMQYLGLVRNAGSVFLGRYTPEPIGDYFGGTNHVLPTSGTARFFSPLSVDSFIKKSSFIYYSKEAVKKDGRKIITMADKEGLTAHANSIKVRL</sequence>
<dbReference type="InterPro" id="IPR022695">
    <property type="entry name" value="Histidinol_DH_monofunct"/>
</dbReference>
<dbReference type="Gene3D" id="3.40.50.1980">
    <property type="entry name" value="Nitrogenase molybdenum iron protein domain"/>
    <property type="match status" value="2"/>
</dbReference>
<dbReference type="PROSITE" id="PS00611">
    <property type="entry name" value="HISOL_DEHYDROGENASE"/>
    <property type="match status" value="1"/>
</dbReference>
<keyword evidence="6 8" id="KW-0560">Oxidoreductase</keyword>
<dbReference type="PIRSF" id="PIRSF000099">
    <property type="entry name" value="Histidinol_dh"/>
    <property type="match status" value="1"/>
</dbReference>
<dbReference type="PANTHER" id="PTHR21256">
    <property type="entry name" value="HISTIDINOL DEHYDROGENASE HDH"/>
    <property type="match status" value="1"/>
</dbReference>
<keyword evidence="5 8" id="KW-0862">Zinc</keyword>
<evidence type="ECO:0000256" key="10">
    <source>
        <dbReference type="PIRSR" id="PIRSR000099-1"/>
    </source>
</evidence>
<dbReference type="UniPathway" id="UPA00031">
    <property type="reaction ID" value="UER00014"/>
</dbReference>
<comment type="pathway">
    <text evidence="8">Amino-acid biosynthesis; L-histidine biosynthesis; L-histidine from 5-phospho-alpha-D-ribose 1-diphosphate: step 9/9.</text>
</comment>
<dbReference type="InterPro" id="IPR001692">
    <property type="entry name" value="Histidinol_DH_CS"/>
</dbReference>
<keyword evidence="4 8" id="KW-0479">Metal-binding</keyword>
<feature type="binding site" evidence="8 13">
    <location>
        <position position="261"/>
    </location>
    <ligand>
        <name>Zn(2+)</name>
        <dbReference type="ChEBI" id="CHEBI:29105"/>
    </ligand>
</feature>
<evidence type="ECO:0000256" key="5">
    <source>
        <dbReference type="ARBA" id="ARBA00022833"/>
    </source>
</evidence>
<evidence type="ECO:0000256" key="9">
    <source>
        <dbReference type="PIRNR" id="PIRNR000099"/>
    </source>
</evidence>
<dbReference type="Gene3D" id="1.20.5.1300">
    <property type="match status" value="1"/>
</dbReference>
<proteinExistence type="inferred from homology"/>
<protein>
    <recommendedName>
        <fullName evidence="3 8">Histidinol dehydrogenase</fullName>
        <shortName evidence="8">HDH</shortName>
        <ecNumber evidence="3 8">1.1.1.23</ecNumber>
    </recommendedName>
</protein>
<evidence type="ECO:0000256" key="13">
    <source>
        <dbReference type="PIRSR" id="PIRSR000099-4"/>
    </source>
</evidence>
<dbReference type="AlphaFoldDB" id="A0A7X2SZU3"/>
<comment type="caution">
    <text evidence="15">The sequence shown here is derived from an EMBL/GenBank/DDBJ whole genome shotgun (WGS) entry which is preliminary data.</text>
</comment>
<dbReference type="EC" id="1.1.1.23" evidence="3 8"/>
<dbReference type="InterPro" id="IPR012131">
    <property type="entry name" value="Hstdl_DH"/>
</dbReference>
<dbReference type="PANTHER" id="PTHR21256:SF2">
    <property type="entry name" value="HISTIDINE BIOSYNTHESIS TRIFUNCTIONAL PROTEIN"/>
    <property type="match status" value="1"/>
</dbReference>
<dbReference type="GO" id="GO:0051287">
    <property type="term" value="F:NAD binding"/>
    <property type="evidence" value="ECO:0007669"/>
    <property type="project" value="InterPro"/>
</dbReference>
<keyword evidence="8" id="KW-0028">Amino-acid biosynthesis</keyword>
<dbReference type="FunFam" id="3.40.50.1980:FF:000026">
    <property type="entry name" value="Histidinol dehydrogenase"/>
    <property type="match status" value="1"/>
</dbReference>
<feature type="binding site" evidence="8 12">
    <location>
        <position position="414"/>
    </location>
    <ligand>
        <name>substrate</name>
    </ligand>
</feature>
<dbReference type="InterPro" id="IPR016161">
    <property type="entry name" value="Ald_DH/histidinol_DH"/>
</dbReference>
<dbReference type="SUPFAM" id="SSF53720">
    <property type="entry name" value="ALDH-like"/>
    <property type="match status" value="1"/>
</dbReference>
<name>A0A7X2SZU3_9CLOT</name>
<keyword evidence="8 11" id="KW-0520">NAD</keyword>
<comment type="cofactor">
    <cofactor evidence="8 13">
        <name>Zn(2+)</name>
        <dbReference type="ChEBI" id="CHEBI:29105"/>
    </cofactor>
    <text evidence="8 13">Binds 1 zinc ion per subunit.</text>
</comment>
<feature type="active site" description="Proton acceptor" evidence="8 10">
    <location>
        <position position="326"/>
    </location>
</feature>
<organism evidence="15 16">
    <name type="scientific">Inconstantimicrobium porci</name>
    <dbReference type="NCBI Taxonomy" id="2652291"/>
    <lineage>
        <taxon>Bacteria</taxon>
        <taxon>Bacillati</taxon>
        <taxon>Bacillota</taxon>
        <taxon>Clostridia</taxon>
        <taxon>Eubacteriales</taxon>
        <taxon>Clostridiaceae</taxon>
        <taxon>Inconstantimicrobium</taxon>
    </lineage>
</organism>
<dbReference type="NCBIfam" id="TIGR00069">
    <property type="entry name" value="hisD"/>
    <property type="match status" value="1"/>
</dbReference>
<feature type="binding site" evidence="8 13">
    <location>
        <position position="419"/>
    </location>
    <ligand>
        <name>Zn(2+)</name>
        <dbReference type="ChEBI" id="CHEBI:29105"/>
    </ligand>
</feature>
<comment type="function">
    <text evidence="1 8">Catalyzes the sequential NAD-dependent oxidations of L-histidinol to L-histidinaldehyde and then to L-histidine.</text>
</comment>
<dbReference type="Proteomes" id="UP000460287">
    <property type="component" value="Unassembled WGS sequence"/>
</dbReference>
<dbReference type="RefSeq" id="WP_154529796.1">
    <property type="nucleotide sequence ID" value="NZ_VULX01000001.1"/>
</dbReference>
<evidence type="ECO:0000313" key="16">
    <source>
        <dbReference type="Proteomes" id="UP000460287"/>
    </source>
</evidence>
<evidence type="ECO:0000256" key="6">
    <source>
        <dbReference type="ARBA" id="ARBA00023002"/>
    </source>
</evidence>
<feature type="binding site" evidence="8 12">
    <location>
        <position position="261"/>
    </location>
    <ligand>
        <name>substrate</name>
    </ligand>
</feature>
<feature type="binding site" evidence="8 12">
    <location>
        <position position="236"/>
    </location>
    <ligand>
        <name>substrate</name>
    </ligand>
</feature>
<comment type="catalytic activity">
    <reaction evidence="7 8">
        <text>L-histidinol + 2 NAD(+) + H2O = L-histidine + 2 NADH + 3 H(+)</text>
        <dbReference type="Rhea" id="RHEA:20641"/>
        <dbReference type="ChEBI" id="CHEBI:15377"/>
        <dbReference type="ChEBI" id="CHEBI:15378"/>
        <dbReference type="ChEBI" id="CHEBI:57540"/>
        <dbReference type="ChEBI" id="CHEBI:57595"/>
        <dbReference type="ChEBI" id="CHEBI:57699"/>
        <dbReference type="ChEBI" id="CHEBI:57945"/>
        <dbReference type="EC" id="1.1.1.23"/>
    </reaction>
</comment>
<reference evidence="15 16" key="1">
    <citation type="submission" date="2019-08" db="EMBL/GenBank/DDBJ databases">
        <title>In-depth cultivation of the pig gut microbiome towards novel bacterial diversity and tailored functional studies.</title>
        <authorList>
            <person name="Wylensek D."/>
            <person name="Hitch T.C.A."/>
            <person name="Clavel T."/>
        </authorList>
    </citation>
    <scope>NUCLEOTIDE SEQUENCE [LARGE SCALE GENOMIC DNA]</scope>
    <source>
        <strain evidence="15 16">WCA-383-APC-5B</strain>
    </source>
</reference>
<feature type="binding site" evidence="8 13">
    <location>
        <position position="258"/>
    </location>
    <ligand>
        <name>Zn(2+)</name>
        <dbReference type="ChEBI" id="CHEBI:29105"/>
    </ligand>
</feature>
<evidence type="ECO:0000256" key="3">
    <source>
        <dbReference type="ARBA" id="ARBA00012965"/>
    </source>
</evidence>
<feature type="binding site" evidence="8 12">
    <location>
        <position position="258"/>
    </location>
    <ligand>
        <name>substrate</name>
    </ligand>
</feature>
<dbReference type="Pfam" id="PF00815">
    <property type="entry name" value="Histidinol_dh"/>
    <property type="match status" value="1"/>
</dbReference>
<evidence type="ECO:0000256" key="2">
    <source>
        <dbReference type="ARBA" id="ARBA00010178"/>
    </source>
</evidence>
<feature type="active site" description="Proton acceptor" evidence="8 10">
    <location>
        <position position="327"/>
    </location>
</feature>
<feature type="binding site" evidence="8 11">
    <location>
        <position position="190"/>
    </location>
    <ligand>
        <name>NAD(+)</name>
        <dbReference type="ChEBI" id="CHEBI:57540"/>
    </ligand>
</feature>
<dbReference type="PRINTS" id="PR00083">
    <property type="entry name" value="HOLDHDRGNASE"/>
</dbReference>
<dbReference type="GO" id="GO:0004399">
    <property type="term" value="F:histidinol dehydrogenase activity"/>
    <property type="evidence" value="ECO:0007669"/>
    <property type="project" value="UniProtKB-UniRule"/>
</dbReference>
<dbReference type="GO" id="GO:0005829">
    <property type="term" value="C:cytosol"/>
    <property type="evidence" value="ECO:0007669"/>
    <property type="project" value="TreeGrafter"/>
</dbReference>
<keyword evidence="16" id="KW-1185">Reference proteome</keyword>
<feature type="binding site" evidence="8 11">
    <location>
        <position position="128"/>
    </location>
    <ligand>
        <name>NAD(+)</name>
        <dbReference type="ChEBI" id="CHEBI:57540"/>
    </ligand>
</feature>
<evidence type="ECO:0000256" key="7">
    <source>
        <dbReference type="ARBA" id="ARBA00049489"/>
    </source>
</evidence>
<evidence type="ECO:0000256" key="12">
    <source>
        <dbReference type="PIRSR" id="PIRSR000099-3"/>
    </source>
</evidence>
<evidence type="ECO:0000256" key="1">
    <source>
        <dbReference type="ARBA" id="ARBA00003850"/>
    </source>
</evidence>
<comment type="similarity">
    <text evidence="2 8 9 14">Belongs to the histidinol dehydrogenase family.</text>
</comment>
<dbReference type="EMBL" id="VULX01000001">
    <property type="protein sequence ID" value="MSR89911.1"/>
    <property type="molecule type" value="Genomic_DNA"/>
</dbReference>
<feature type="binding site" evidence="8 13">
    <location>
        <position position="360"/>
    </location>
    <ligand>
        <name>Zn(2+)</name>
        <dbReference type="ChEBI" id="CHEBI:29105"/>
    </ligand>
</feature>
<gene>
    <name evidence="8 15" type="primary">hisD</name>
    <name evidence="15" type="ORF">FYJ33_00425</name>
</gene>
<accession>A0A7X2SZU3</accession>
<dbReference type="GO" id="GO:0000105">
    <property type="term" value="P:L-histidine biosynthetic process"/>
    <property type="evidence" value="ECO:0007669"/>
    <property type="project" value="UniProtKB-UniRule"/>
</dbReference>
<feature type="binding site" evidence="8 11">
    <location>
        <position position="213"/>
    </location>
    <ligand>
        <name>NAD(+)</name>
        <dbReference type="ChEBI" id="CHEBI:57540"/>
    </ligand>
</feature>
<feature type="binding site" evidence="8 12">
    <location>
        <position position="419"/>
    </location>
    <ligand>
        <name>substrate</name>
    </ligand>
</feature>
<feature type="binding site" evidence="8 12">
    <location>
        <position position="327"/>
    </location>
    <ligand>
        <name>substrate</name>
    </ligand>
</feature>